<feature type="binding site" evidence="2">
    <location>
        <position position="186"/>
    </location>
    <ligand>
        <name>substrate</name>
    </ligand>
</feature>
<dbReference type="PANTHER" id="PTHR33376:SF5">
    <property type="entry name" value="EXTRACYTOPLASMIC SOLUTE RECEPTOR PROTEIN"/>
    <property type="match status" value="1"/>
</dbReference>
<dbReference type="Gene3D" id="3.40.190.10">
    <property type="entry name" value="Periplasmic binding protein-like II"/>
    <property type="match status" value="1"/>
</dbReference>
<dbReference type="GO" id="GO:0031317">
    <property type="term" value="C:tripartite ATP-independent periplasmic transporter complex"/>
    <property type="evidence" value="ECO:0007669"/>
    <property type="project" value="InterPro"/>
</dbReference>
<comment type="caution">
    <text evidence="4">The sequence shown here is derived from an EMBL/GenBank/DDBJ whole genome shotgun (WGS) entry which is preliminary data.</text>
</comment>
<organism evidence="4">
    <name type="scientific">Shewanella frigidimarina</name>
    <dbReference type="NCBI Taxonomy" id="56812"/>
    <lineage>
        <taxon>Bacteria</taxon>
        <taxon>Pseudomonadati</taxon>
        <taxon>Pseudomonadota</taxon>
        <taxon>Gammaproteobacteria</taxon>
        <taxon>Alteromonadales</taxon>
        <taxon>Shewanellaceae</taxon>
        <taxon>Shewanella</taxon>
    </lineage>
</organism>
<accession>A0A106BYZ5</accession>
<dbReference type="NCBIfam" id="NF037995">
    <property type="entry name" value="TRAP_S1"/>
    <property type="match status" value="1"/>
</dbReference>
<dbReference type="InterPro" id="IPR026289">
    <property type="entry name" value="SBP_TakP-like"/>
</dbReference>
<dbReference type="InterPro" id="IPR038404">
    <property type="entry name" value="TRAP_DctP_sf"/>
</dbReference>
<gene>
    <name evidence="4" type="ORF">AWJ07_06570</name>
</gene>
<proteinExistence type="predicted"/>
<feature type="binding site" evidence="3">
    <location>
        <position position="224"/>
    </location>
    <ligand>
        <name>substrate</name>
    </ligand>
</feature>
<feature type="binding site" evidence="3">
    <location>
        <position position="250"/>
    </location>
    <ligand>
        <name>substrate</name>
    </ligand>
</feature>
<evidence type="ECO:0000313" key="5">
    <source>
        <dbReference type="Proteomes" id="UP000055702"/>
    </source>
</evidence>
<dbReference type="GO" id="GO:0055085">
    <property type="term" value="P:transmembrane transport"/>
    <property type="evidence" value="ECO:0007669"/>
    <property type="project" value="InterPro"/>
</dbReference>
<feature type="binding site" evidence="3">
    <location>
        <position position="225"/>
    </location>
    <ligand>
        <name>Na(+)</name>
        <dbReference type="ChEBI" id="CHEBI:29101"/>
    </ligand>
</feature>
<sequence length="374" mass="41512">MSKVIQTCWILGLILLLGCQQETPSKLSSVPQKDFISHQVIEWRLATSWPKNLPGLGMAPERFAQLVEQMSNGRLVITVYGAGELMPALSVFDGVSNGTIEMAHSASYYWKGKAPAAQFFSSIPFGLNAQQMNAWLHYGGGMELWEEVYQPFGVLPLAGGNTGMQMGGWFNKIIASPEDFKGLKMRLPGLGGEVLKKLGGVPVDALAGRELYGALQTGAIDAAEWVGPYNDLSLGLHQVAKYYYYPGWHEPGSTMEFLINQQAFSTLPNDLKMIVKVAARAINQDMLDDYTQGHIVAMDVLLNEHNVQVKLFPNTVIRALKYARDDVLNSEAAKDPLFNKVLESYMANEKSVKRYFSYTEDALSRFELDDKNQP</sequence>
<dbReference type="PROSITE" id="PS51257">
    <property type="entry name" value="PROKAR_LIPOPROTEIN"/>
    <property type="match status" value="1"/>
</dbReference>
<name>A0A106BYZ5_SHEFR</name>
<dbReference type="AlphaFoldDB" id="A0A106BYZ5"/>
<dbReference type="Pfam" id="PF03480">
    <property type="entry name" value="DctP"/>
    <property type="match status" value="1"/>
</dbReference>
<dbReference type="PIRSF" id="PIRSF039026">
    <property type="entry name" value="SiaP"/>
    <property type="match status" value="1"/>
</dbReference>
<dbReference type="Gene3D" id="3.40.190.170">
    <property type="entry name" value="Bacterial extracellular solute-binding protein, family 7"/>
    <property type="match status" value="1"/>
</dbReference>
<dbReference type="InterPro" id="IPR018389">
    <property type="entry name" value="DctP_fam"/>
</dbReference>
<evidence type="ECO:0000256" key="3">
    <source>
        <dbReference type="PIRSR" id="PIRSR039026-2"/>
    </source>
</evidence>
<evidence type="ECO:0000256" key="1">
    <source>
        <dbReference type="ARBA" id="ARBA00022729"/>
    </source>
</evidence>
<reference evidence="4 5" key="1">
    <citation type="submission" date="2016-01" db="EMBL/GenBank/DDBJ databases">
        <title>Draft genome of the antarctic isolate Shewanella frigidimarina Ag06-30.</title>
        <authorList>
            <person name="Parmeciano Di Noto G."/>
            <person name="Vazquez S."/>
            <person name="Mac Cormack W."/>
            <person name="Iriarte A."/>
            <person name="Quiroga C."/>
        </authorList>
    </citation>
    <scope>NUCLEOTIDE SEQUENCE [LARGE SCALE GENOMIC DNA]</scope>
    <source>
        <strain evidence="4 5">Ag06-30</strain>
    </source>
</reference>
<protein>
    <submittedName>
        <fullName evidence="4">ABC transporter substrate-binding protein</fullName>
    </submittedName>
</protein>
<dbReference type="RefSeq" id="WP_059746501.1">
    <property type="nucleotide sequence ID" value="NZ_LRDC01000029.1"/>
</dbReference>
<dbReference type="GO" id="GO:0046872">
    <property type="term" value="F:metal ion binding"/>
    <property type="evidence" value="ECO:0007669"/>
    <property type="project" value="UniProtKB-KW"/>
</dbReference>
<dbReference type="EMBL" id="LRDC01000029">
    <property type="protein sequence ID" value="KVX01114.1"/>
    <property type="molecule type" value="Genomic_DNA"/>
</dbReference>
<keyword evidence="3" id="KW-0479">Metal-binding</keyword>
<dbReference type="PANTHER" id="PTHR33376">
    <property type="match status" value="1"/>
</dbReference>
<keyword evidence="1" id="KW-0732">Signal</keyword>
<evidence type="ECO:0000313" key="4">
    <source>
        <dbReference type="EMBL" id="KVX01114.1"/>
    </source>
</evidence>
<feature type="binding site" evidence="2">
    <location>
        <position position="165"/>
    </location>
    <ligand>
        <name>substrate</name>
    </ligand>
</feature>
<evidence type="ECO:0000256" key="2">
    <source>
        <dbReference type="PIRSR" id="PIRSR039026-1"/>
    </source>
</evidence>
<dbReference type="Proteomes" id="UP000055702">
    <property type="component" value="Unassembled WGS sequence"/>
</dbReference>